<keyword evidence="6" id="KW-1185">Reference proteome</keyword>
<accession>A0ABZ2URT2</accession>
<reference evidence="5 6" key="1">
    <citation type="submission" date="2024-04" db="EMBL/GenBank/DDBJ databases">
        <title>Okeanomitos corallinicola gen. &amp; sp. nov. (Nostocales, Cyanobacteria), a new toxic marine heterocyst-forming cyanobacterium from a coral reef.</title>
        <authorList>
            <person name="Li H."/>
            <person name="Li R."/>
            <person name="Kang J."/>
            <person name="Hii K.S."/>
            <person name="Mohamed H.F."/>
            <person name="Xu X."/>
            <person name="Luo Z."/>
        </authorList>
    </citation>
    <scope>NUCLEOTIDE SEQUENCE [LARGE SCALE GENOMIC DNA]</scope>
    <source>
        <strain evidence="5 6">TIOX110</strain>
    </source>
</reference>
<dbReference type="InterPro" id="IPR024370">
    <property type="entry name" value="PBP_domain"/>
</dbReference>
<feature type="coiled-coil region" evidence="3">
    <location>
        <begin position="451"/>
        <end position="478"/>
    </location>
</feature>
<dbReference type="RefSeq" id="WP_353930603.1">
    <property type="nucleotide sequence ID" value="NZ_CP150886.1"/>
</dbReference>
<dbReference type="EMBL" id="CP150886">
    <property type="protein sequence ID" value="WZB87691.1"/>
    <property type="molecule type" value="Genomic_DNA"/>
</dbReference>
<dbReference type="InterPro" id="IPR047684">
    <property type="entry name" value="Por_som-like"/>
</dbReference>
<evidence type="ECO:0000313" key="5">
    <source>
        <dbReference type="EMBL" id="WZB87691.1"/>
    </source>
</evidence>
<dbReference type="Gene3D" id="2.40.160.180">
    <property type="entry name" value="Carbohydrate-selective porin OprB"/>
    <property type="match status" value="1"/>
</dbReference>
<organism evidence="5 6">
    <name type="scientific">Okeanomitos corallinicola TIOX110</name>
    <dbReference type="NCBI Taxonomy" id="3133117"/>
    <lineage>
        <taxon>Bacteria</taxon>
        <taxon>Bacillati</taxon>
        <taxon>Cyanobacteriota</taxon>
        <taxon>Cyanophyceae</taxon>
        <taxon>Nostocales</taxon>
        <taxon>Aphanizomenonaceae</taxon>
        <taxon>Okeanomitos</taxon>
    </lineage>
</organism>
<dbReference type="Gene3D" id="3.40.190.10">
    <property type="entry name" value="Periplasmic binding protein-like II"/>
    <property type="match status" value="2"/>
</dbReference>
<evidence type="ECO:0000256" key="1">
    <source>
        <dbReference type="ARBA" id="ARBA00008769"/>
    </source>
</evidence>
<dbReference type="PANTHER" id="PTHR43308:SF1">
    <property type="entry name" value="OUTER MEMBRANE PROTEIN ALPHA"/>
    <property type="match status" value="1"/>
</dbReference>
<dbReference type="Proteomes" id="UP001483337">
    <property type="component" value="Chromosome"/>
</dbReference>
<protein>
    <submittedName>
        <fullName evidence="5">Iron uptake porin</fullName>
    </submittedName>
</protein>
<dbReference type="InterPro" id="IPR001119">
    <property type="entry name" value="SLH_dom"/>
</dbReference>
<gene>
    <name evidence="5" type="ORF">WJM97_20425</name>
</gene>
<dbReference type="InterPro" id="IPR038673">
    <property type="entry name" value="OprB_sf"/>
</dbReference>
<dbReference type="CDD" id="cd13565">
    <property type="entry name" value="PBP2_PstS"/>
    <property type="match status" value="1"/>
</dbReference>
<keyword evidence="2" id="KW-0732">Signal</keyword>
<feature type="domain" description="SLH" evidence="4">
    <location>
        <begin position="369"/>
        <end position="433"/>
    </location>
</feature>
<evidence type="ECO:0000256" key="3">
    <source>
        <dbReference type="SAM" id="Coils"/>
    </source>
</evidence>
<dbReference type="PROSITE" id="PS51272">
    <property type="entry name" value="SLH"/>
    <property type="match status" value="1"/>
</dbReference>
<dbReference type="NCBIfam" id="NF033921">
    <property type="entry name" value="por_somb"/>
    <property type="match status" value="1"/>
</dbReference>
<dbReference type="SUPFAM" id="SSF56935">
    <property type="entry name" value="Porins"/>
    <property type="match status" value="1"/>
</dbReference>
<dbReference type="Pfam" id="PF04966">
    <property type="entry name" value="OprB"/>
    <property type="match status" value="1"/>
</dbReference>
<dbReference type="PANTHER" id="PTHR43308">
    <property type="entry name" value="OUTER MEMBRANE PROTEIN ALPHA-RELATED"/>
    <property type="match status" value="1"/>
</dbReference>
<dbReference type="InterPro" id="IPR007049">
    <property type="entry name" value="Carb-sel_porin_OprB"/>
</dbReference>
<comment type="similarity">
    <text evidence="1 2">Belongs to the OprB family.</text>
</comment>
<proteinExistence type="inferred from homology"/>
<feature type="chain" id="PRO_5044998356" evidence="2">
    <location>
        <begin position="33"/>
        <end position="854"/>
    </location>
</feature>
<dbReference type="Pfam" id="PF12849">
    <property type="entry name" value="PBP_like_2"/>
    <property type="match status" value="1"/>
</dbReference>
<dbReference type="SUPFAM" id="SSF53850">
    <property type="entry name" value="Periplasmic binding protein-like II"/>
    <property type="match status" value="1"/>
</dbReference>
<evidence type="ECO:0000259" key="4">
    <source>
        <dbReference type="PROSITE" id="PS51272"/>
    </source>
</evidence>
<keyword evidence="3" id="KW-0175">Coiled coil</keyword>
<sequence length="854" mass="93823">MKLFKFSNYQKFLTATLVSTTTILFTANTAFAQVLRGAGDGFVQPLLERYRQEYEQETGEKFKYTAVGSGGGIRFFINDSVDFAATTLIPTPIEINQMEDGLLMLPTGGSSVAVVYNLQEVSSTIQLSRDQLAKIFTGEITNWQQVNPRFPNQEIEVVTCAKNCSTSFILTKYLNKITGGKILPSQNPEWKFPVFSELTDDSAIAGEVRRTEGAIGYVQTSIALKENLSIASLENKSGNYVKPNIETTEKALANVKFNNDFTTEDIQDPENGYPLVSLTWLLLPKNYDNQKVLEKTQSLLTWIFTQGQKLNQELGYTKVPDDVNKKAIVAINNQFKINSVAAISGDDLRLSPIGNLYDNTPSDVQPIVNVNQLIDVDSQHWAYSALNNLVEKHQCLSGTSQNTFAGNRSLKRHEFAFMLNSCLLKIRRSLDGLQTNKLANKQDLAVVQRLQTEFTSELQNITNRIDKLADKTALIQDQQFSTTTVLRGTVDFNIISGFGDRKAVLPGTNSTEKLTANPTFAGRASLTLDTSFTGKDKLRTQLVGGNINNLSSAITGTDMTLLSGATNTSNDVILGTLIYQFPIGDKGQIIIAPTAGFPTRIFPALNPVSSISNFGAESPIYSFAFGSGAIGYYQFNDQLAAGISYLTTSGNNPNEGLFGGQYTLLSQITYTPSDQLGIAFTYGNYYASRPGSTINVTGSKGSEFGQLPFGEDTPTSSNAFGLQLTYKLSDKLVLGGWTSYFKTENQAIANLNGVNFDPGANADIWSWAITASLTDLGKLGSQLSFVFGMPPKVTNNDILQRQDQDTSLHWELSYRYPLTERIDITPGFLMITNPEHNAANDTIWVGLFRTSLKF</sequence>
<feature type="signal peptide" evidence="2">
    <location>
        <begin position="1"/>
        <end position="32"/>
    </location>
</feature>
<evidence type="ECO:0000256" key="2">
    <source>
        <dbReference type="RuleBase" id="RU363072"/>
    </source>
</evidence>
<name>A0ABZ2URT2_9CYAN</name>
<dbReference type="InterPro" id="IPR051465">
    <property type="entry name" value="Cell_Envelope_Struct_Comp"/>
</dbReference>
<evidence type="ECO:0000313" key="6">
    <source>
        <dbReference type="Proteomes" id="UP001483337"/>
    </source>
</evidence>